<proteinExistence type="predicted"/>
<dbReference type="RefSeq" id="WP_149674348.1">
    <property type="nucleotide sequence ID" value="NZ_VTUZ01000033.1"/>
</dbReference>
<protein>
    <submittedName>
        <fullName evidence="1">DUF3563 domain-containing protein</fullName>
    </submittedName>
</protein>
<evidence type="ECO:0000313" key="1">
    <source>
        <dbReference type="EMBL" id="KAA1003729.1"/>
    </source>
</evidence>
<evidence type="ECO:0000313" key="2">
    <source>
        <dbReference type="Proteomes" id="UP000325273"/>
    </source>
</evidence>
<sequence>MLAFLAKTFRNLLERAEYSRRDAYLESSVDICDLERRMRSIETNG</sequence>
<dbReference type="AlphaFoldDB" id="A0A5B0GP55"/>
<dbReference type="InterPro" id="IPR021946">
    <property type="entry name" value="DUF3563"/>
</dbReference>
<dbReference type="Pfam" id="PF12086">
    <property type="entry name" value="DUF3563"/>
    <property type="match status" value="1"/>
</dbReference>
<keyword evidence="2" id="KW-1185">Reference proteome</keyword>
<accession>A0A5B0GP55</accession>
<dbReference type="EMBL" id="VTUZ01000033">
    <property type="protein sequence ID" value="KAA1003729.1"/>
    <property type="molecule type" value="Genomic_DNA"/>
</dbReference>
<reference evidence="1 2" key="1">
    <citation type="submission" date="2019-08" db="EMBL/GenBank/DDBJ databases">
        <title>Paraburkholderia sp. DCY113.</title>
        <authorList>
            <person name="Kang J."/>
        </authorList>
    </citation>
    <scope>NUCLEOTIDE SEQUENCE [LARGE SCALE GENOMIC DNA]</scope>
    <source>
        <strain evidence="1 2">DCY113</strain>
    </source>
</reference>
<name>A0A5B0GP55_9BURK</name>
<comment type="caution">
    <text evidence="1">The sequence shown here is derived from an EMBL/GenBank/DDBJ whole genome shotgun (WGS) entry which is preliminary data.</text>
</comment>
<organism evidence="1 2">
    <name type="scientific">Paraburkholderia panacisoli</name>
    <dbReference type="NCBI Taxonomy" id="2603818"/>
    <lineage>
        <taxon>Bacteria</taxon>
        <taxon>Pseudomonadati</taxon>
        <taxon>Pseudomonadota</taxon>
        <taxon>Betaproteobacteria</taxon>
        <taxon>Burkholderiales</taxon>
        <taxon>Burkholderiaceae</taxon>
        <taxon>Paraburkholderia</taxon>
    </lineage>
</organism>
<dbReference type="Proteomes" id="UP000325273">
    <property type="component" value="Unassembled WGS sequence"/>
</dbReference>
<gene>
    <name evidence="1" type="ORF">FVF58_35290</name>
</gene>